<feature type="region of interest" description="Disordered" evidence="1">
    <location>
        <begin position="103"/>
        <end position="198"/>
    </location>
</feature>
<feature type="compositionally biased region" description="Low complexity" evidence="1">
    <location>
        <begin position="115"/>
        <end position="148"/>
    </location>
</feature>
<comment type="caution">
    <text evidence="2">The sequence shown here is derived from an EMBL/GenBank/DDBJ whole genome shotgun (WGS) entry which is preliminary data.</text>
</comment>
<gene>
    <name evidence="2" type="ORF">N7476_000293</name>
</gene>
<feature type="compositionally biased region" description="Polar residues" evidence="1">
    <location>
        <begin position="154"/>
        <end position="167"/>
    </location>
</feature>
<sequence>MVSCVQAFQFQSLVKSTCHTVGIWEQVLNGTVAANLSTASRDKWLSLSQDCESEMEDQLMHCLNGSSIFCDRLLLSLVGRIPTALVTIAHAKRTAAKHLTLSPRRDDCPCETAPSSEETISLKPSSSSTTTPMDHLTITTTEDPWTTTEKAIDNSDNPGADTTTSVLDSGHGAASRNITASVSASRDDASQPTALPADPQIPNENICLIKKADYDTGHACHCSYGPPKLFVVGECTPVP</sequence>
<keyword evidence="3" id="KW-1185">Reference proteome</keyword>
<name>A0A9W9QBD5_9EURO</name>
<reference evidence="2" key="1">
    <citation type="submission" date="2022-12" db="EMBL/GenBank/DDBJ databases">
        <authorList>
            <person name="Petersen C."/>
        </authorList>
    </citation>
    <scope>NUCLEOTIDE SEQUENCE</scope>
    <source>
        <strain evidence="2">IBT 21472</strain>
    </source>
</reference>
<protein>
    <submittedName>
        <fullName evidence="2">Uncharacterized protein</fullName>
    </submittedName>
</protein>
<dbReference type="Proteomes" id="UP001147746">
    <property type="component" value="Unassembled WGS sequence"/>
</dbReference>
<dbReference type="EMBL" id="JAPZBO010000001">
    <property type="protein sequence ID" value="KAJ5330510.1"/>
    <property type="molecule type" value="Genomic_DNA"/>
</dbReference>
<reference evidence="2" key="2">
    <citation type="journal article" date="2023" name="IMA Fungus">
        <title>Comparative genomic study of the Penicillium genus elucidates a diverse pangenome and 15 lateral gene transfer events.</title>
        <authorList>
            <person name="Petersen C."/>
            <person name="Sorensen T."/>
            <person name="Nielsen M.R."/>
            <person name="Sondergaard T.E."/>
            <person name="Sorensen J.L."/>
            <person name="Fitzpatrick D.A."/>
            <person name="Frisvad J.C."/>
            <person name="Nielsen K.L."/>
        </authorList>
    </citation>
    <scope>NUCLEOTIDE SEQUENCE</scope>
    <source>
        <strain evidence="2">IBT 21472</strain>
    </source>
</reference>
<organism evidence="2 3">
    <name type="scientific">Penicillium atrosanguineum</name>
    <dbReference type="NCBI Taxonomy" id="1132637"/>
    <lineage>
        <taxon>Eukaryota</taxon>
        <taxon>Fungi</taxon>
        <taxon>Dikarya</taxon>
        <taxon>Ascomycota</taxon>
        <taxon>Pezizomycotina</taxon>
        <taxon>Eurotiomycetes</taxon>
        <taxon>Eurotiomycetidae</taxon>
        <taxon>Eurotiales</taxon>
        <taxon>Aspergillaceae</taxon>
        <taxon>Penicillium</taxon>
    </lineage>
</organism>
<evidence type="ECO:0000313" key="2">
    <source>
        <dbReference type="EMBL" id="KAJ5330510.1"/>
    </source>
</evidence>
<evidence type="ECO:0000313" key="3">
    <source>
        <dbReference type="Proteomes" id="UP001147746"/>
    </source>
</evidence>
<dbReference type="AlphaFoldDB" id="A0A9W9QBD5"/>
<proteinExistence type="predicted"/>
<evidence type="ECO:0000256" key="1">
    <source>
        <dbReference type="SAM" id="MobiDB-lite"/>
    </source>
</evidence>
<accession>A0A9W9QBD5</accession>